<reference evidence="1 2" key="1">
    <citation type="submission" date="2016-11" db="EMBL/GenBank/DDBJ databases">
        <authorList>
            <person name="Jaros S."/>
            <person name="Januszkiewicz K."/>
            <person name="Wedrychowicz H."/>
        </authorList>
    </citation>
    <scope>NUCLEOTIDE SEQUENCE [LARGE SCALE GENOMIC DNA]</scope>
    <source>
        <strain evidence="1 2">DSM 18772</strain>
    </source>
</reference>
<dbReference type="RefSeq" id="WP_143183996.1">
    <property type="nucleotide sequence ID" value="NZ_FQYR01000004.1"/>
</dbReference>
<protein>
    <submittedName>
        <fullName evidence="1">Uncharacterized protein</fullName>
    </submittedName>
</protein>
<dbReference type="AlphaFoldDB" id="A0A1M6LHZ7"/>
<organism evidence="1 2">
    <name type="scientific">Rubritalea squalenifaciens DSM 18772</name>
    <dbReference type="NCBI Taxonomy" id="1123071"/>
    <lineage>
        <taxon>Bacteria</taxon>
        <taxon>Pseudomonadati</taxon>
        <taxon>Verrucomicrobiota</taxon>
        <taxon>Verrucomicrobiia</taxon>
        <taxon>Verrucomicrobiales</taxon>
        <taxon>Rubritaleaceae</taxon>
        <taxon>Rubritalea</taxon>
    </lineage>
</organism>
<gene>
    <name evidence="1" type="ORF">SAMN02745181_2401</name>
</gene>
<dbReference type="PROSITE" id="PS51257">
    <property type="entry name" value="PROKAR_LIPOPROTEIN"/>
    <property type="match status" value="1"/>
</dbReference>
<proteinExistence type="predicted"/>
<keyword evidence="2" id="KW-1185">Reference proteome</keyword>
<name>A0A1M6LHZ7_9BACT</name>
<accession>A0A1M6LHZ7</accession>
<evidence type="ECO:0000313" key="2">
    <source>
        <dbReference type="Proteomes" id="UP000184510"/>
    </source>
</evidence>
<dbReference type="InParanoid" id="A0A1M6LHZ7"/>
<dbReference type="EMBL" id="FQYR01000004">
    <property type="protein sequence ID" value="SHJ70788.1"/>
    <property type="molecule type" value="Genomic_DNA"/>
</dbReference>
<dbReference type="Proteomes" id="UP000184510">
    <property type="component" value="Unassembled WGS sequence"/>
</dbReference>
<evidence type="ECO:0000313" key="1">
    <source>
        <dbReference type="EMBL" id="SHJ70788.1"/>
    </source>
</evidence>
<sequence>MMRPESFRLLVGAGVLSACVFGYTLSLRPANEPAFVHDIVTNIEEYRKDNRLLPDPANAHTLQELEILGNKEGVMSYQLIDFQNYLLIKYNKNGIGPSWYYDSRRKKWFYGTPSNPGLGALTAHSQFD</sequence>